<feature type="non-terminal residue" evidence="3">
    <location>
        <position position="1"/>
    </location>
</feature>
<feature type="region of interest" description="Disordered" evidence="1">
    <location>
        <begin position="114"/>
        <end position="141"/>
    </location>
</feature>
<dbReference type="OrthoDB" id="1925236at2759"/>
<dbReference type="InterPro" id="IPR013087">
    <property type="entry name" value="Znf_C2H2_type"/>
</dbReference>
<dbReference type="GO" id="GO:0008270">
    <property type="term" value="F:zinc ion binding"/>
    <property type="evidence" value="ECO:0007669"/>
    <property type="project" value="InterPro"/>
</dbReference>
<reference evidence="3 4" key="1">
    <citation type="submission" date="2019-09" db="EMBL/GenBank/DDBJ databases">
        <title>Bird 10,000 Genomes (B10K) Project - Family phase.</title>
        <authorList>
            <person name="Zhang G."/>
        </authorList>
    </citation>
    <scope>NUCLEOTIDE SEQUENCE [LARGE SCALE GENOMIC DNA]</scope>
    <source>
        <strain evidence="3">B10K-DU-029-28</strain>
    </source>
</reference>
<evidence type="ECO:0000313" key="4">
    <source>
        <dbReference type="Proteomes" id="UP000528690"/>
    </source>
</evidence>
<proteinExistence type="predicted"/>
<dbReference type="SMART" id="SM00451">
    <property type="entry name" value="ZnF_U1"/>
    <property type="match status" value="4"/>
</dbReference>
<evidence type="ECO:0000256" key="1">
    <source>
        <dbReference type="SAM" id="MobiDB-lite"/>
    </source>
</evidence>
<dbReference type="AlphaFoldDB" id="A0A7L3GMF7"/>
<comment type="caution">
    <text evidence="3">The sequence shown here is derived from an EMBL/GenBank/DDBJ whole genome shotgun (WGS) entry which is preliminary data.</text>
</comment>
<evidence type="ECO:0000259" key="2">
    <source>
        <dbReference type="PROSITE" id="PS00028"/>
    </source>
</evidence>
<dbReference type="SUPFAM" id="SSF57667">
    <property type="entry name" value="beta-beta-alpha zinc fingers"/>
    <property type="match status" value="4"/>
</dbReference>
<dbReference type="EMBL" id="VZTV01082928">
    <property type="protein sequence ID" value="NXT93110.1"/>
    <property type="molecule type" value="Genomic_DNA"/>
</dbReference>
<dbReference type="GO" id="GO:0003676">
    <property type="term" value="F:nucleic acid binding"/>
    <property type="evidence" value="ECO:0007669"/>
    <property type="project" value="InterPro"/>
</dbReference>
<dbReference type="InterPro" id="IPR036236">
    <property type="entry name" value="Znf_C2H2_sf"/>
</dbReference>
<gene>
    <name evidence="3" type="primary">Zmat4</name>
    <name evidence="3" type="ORF">ANHRUF_R01182</name>
</gene>
<feature type="domain" description="C2H2-type" evidence="2">
    <location>
        <begin position="85"/>
        <end position="107"/>
    </location>
</feature>
<dbReference type="Proteomes" id="UP000528690">
    <property type="component" value="Unassembled WGS sequence"/>
</dbReference>
<dbReference type="PROSITE" id="PS00028">
    <property type="entry name" value="ZINC_FINGER_C2H2_1"/>
    <property type="match status" value="1"/>
</dbReference>
<name>A0A7L3GMF7_9AVES</name>
<evidence type="ECO:0000313" key="3">
    <source>
        <dbReference type="EMBL" id="NXT93110.1"/>
    </source>
</evidence>
<dbReference type="InterPro" id="IPR003604">
    <property type="entry name" value="Matrin/U1-like-C_Znf_C2H2"/>
</dbReference>
<feature type="region of interest" description="Disordered" evidence="1">
    <location>
        <begin position="460"/>
        <end position="490"/>
    </location>
</feature>
<dbReference type="Pfam" id="PF12874">
    <property type="entry name" value="zf-met"/>
    <property type="match status" value="4"/>
</dbReference>
<dbReference type="PANTHER" id="PTHR46742:SF2">
    <property type="entry name" value="ZINC FINGER MATRIN-TYPE PROTEIN 1"/>
    <property type="match status" value="1"/>
</dbReference>
<dbReference type="Gene3D" id="3.30.160.60">
    <property type="entry name" value="Classic Zinc Finger"/>
    <property type="match status" value="3"/>
</dbReference>
<protein>
    <submittedName>
        <fullName evidence="3">ZMAT4 protein</fullName>
    </submittedName>
</protein>
<dbReference type="SMART" id="SM00355">
    <property type="entry name" value="ZnF_C2H2"/>
    <property type="match status" value="4"/>
</dbReference>
<dbReference type="PANTHER" id="PTHR46742">
    <property type="entry name" value="LYSINE-RICH COILED-COIL PROTEIN 1"/>
    <property type="match status" value="1"/>
</dbReference>
<accession>A0A7L3GMF7</accession>
<feature type="non-terminal residue" evidence="3">
    <location>
        <position position="503"/>
    </location>
</feature>
<keyword evidence="4" id="KW-1185">Reference proteome</keyword>
<sequence length="503" mass="57653">DDILDEATRKDLFTDTFCKVCRAVLQFESQRMSHYKGKKHAQKVRHYIQMHSEKDEGQEHGKQKKMDCISFQMDGSTVLDKNKYCNLCNMIFTSPVVALSHYLGKIHTKKLKQLSGGQAHMPAQSMQPISAEESSSSSNTTLKLNDPDKYCKLCCAPFNNPVMAQQHYVGKKHRRNEARRKILEELGDKAIPAESSTNGSFFSAVGVGHYMCLICNVTLTSIEMYQSHVQGNFLSNSCRETVLINLIKKSKKTYNSFQDESTDYVKVQKARGLEPRRYLGKAEKDEFQDKNIEEGSALGEVISSNFNCEQECYSSLFSETQSPTYTGENRSLSWPSACEHALENIPNCCYNKGFCKEQEEQASEVAIIRDKSFGPLVAESKDCYNLMLAETSASSFRKELKFQIKYFEEEKYIVEELKCEKEATKQKRKESIEAADFGKENQKQKRIKFDKDLVSKKKSRCYKDKRLKENPAEKESKKDKKKPETDGKKEEELLWDESVLGYC</sequence>
<organism evidence="3 4">
    <name type="scientific">Anhinga rufa</name>
    <name type="common">African darter</name>
    <dbReference type="NCBI Taxonomy" id="317792"/>
    <lineage>
        <taxon>Eukaryota</taxon>
        <taxon>Metazoa</taxon>
        <taxon>Chordata</taxon>
        <taxon>Craniata</taxon>
        <taxon>Vertebrata</taxon>
        <taxon>Euteleostomi</taxon>
        <taxon>Archelosauria</taxon>
        <taxon>Archosauria</taxon>
        <taxon>Dinosauria</taxon>
        <taxon>Saurischia</taxon>
        <taxon>Theropoda</taxon>
        <taxon>Coelurosauria</taxon>
        <taxon>Aves</taxon>
        <taxon>Neognathae</taxon>
        <taxon>Neoaves</taxon>
        <taxon>Aequornithes</taxon>
        <taxon>Suliformes</taxon>
        <taxon>Anhingidae</taxon>
        <taxon>Anhinga</taxon>
    </lineage>
</organism>